<feature type="domain" description="HSF-type DNA-binding" evidence="6">
    <location>
        <begin position="95"/>
        <end position="190"/>
    </location>
</feature>
<dbReference type="Proteomes" id="UP001153069">
    <property type="component" value="Unassembled WGS sequence"/>
</dbReference>
<feature type="region of interest" description="Disordered" evidence="5">
    <location>
        <begin position="246"/>
        <end position="267"/>
    </location>
</feature>
<keyword evidence="2" id="KW-0238">DNA-binding</keyword>
<dbReference type="GO" id="GO:0043565">
    <property type="term" value="F:sequence-specific DNA binding"/>
    <property type="evidence" value="ECO:0007669"/>
    <property type="project" value="InterPro"/>
</dbReference>
<dbReference type="Pfam" id="PF00447">
    <property type="entry name" value="HSF_DNA-bind"/>
    <property type="match status" value="1"/>
</dbReference>
<organism evidence="7 8">
    <name type="scientific">Seminavis robusta</name>
    <dbReference type="NCBI Taxonomy" id="568900"/>
    <lineage>
        <taxon>Eukaryota</taxon>
        <taxon>Sar</taxon>
        <taxon>Stramenopiles</taxon>
        <taxon>Ochrophyta</taxon>
        <taxon>Bacillariophyta</taxon>
        <taxon>Bacillariophyceae</taxon>
        <taxon>Bacillariophycidae</taxon>
        <taxon>Naviculales</taxon>
        <taxon>Naviculaceae</taxon>
        <taxon>Seminavis</taxon>
    </lineage>
</organism>
<gene>
    <name evidence="7" type="ORF">SEMRO_237_G095240.1</name>
</gene>
<proteinExistence type="inferred from homology"/>
<dbReference type="SMART" id="SM00415">
    <property type="entry name" value="HSF"/>
    <property type="match status" value="1"/>
</dbReference>
<dbReference type="GO" id="GO:0003700">
    <property type="term" value="F:DNA-binding transcription factor activity"/>
    <property type="evidence" value="ECO:0007669"/>
    <property type="project" value="InterPro"/>
</dbReference>
<dbReference type="InterPro" id="IPR036388">
    <property type="entry name" value="WH-like_DNA-bd_sf"/>
</dbReference>
<dbReference type="PANTHER" id="PTHR10015:SF206">
    <property type="entry name" value="HSF-TYPE DNA-BINDING DOMAIN-CONTAINING PROTEIN"/>
    <property type="match status" value="1"/>
</dbReference>
<feature type="region of interest" description="Disordered" evidence="5">
    <location>
        <begin position="343"/>
        <end position="363"/>
    </location>
</feature>
<dbReference type="SUPFAM" id="SSF46785">
    <property type="entry name" value="Winged helix' DNA-binding domain"/>
    <property type="match status" value="1"/>
</dbReference>
<accession>A0A9N8DM59</accession>
<dbReference type="GO" id="GO:0005634">
    <property type="term" value="C:nucleus"/>
    <property type="evidence" value="ECO:0007669"/>
    <property type="project" value="UniProtKB-SubCell"/>
</dbReference>
<dbReference type="InterPro" id="IPR000232">
    <property type="entry name" value="HSF_DNA-bd"/>
</dbReference>
<dbReference type="PRINTS" id="PR00056">
    <property type="entry name" value="HSFDOMAIN"/>
</dbReference>
<keyword evidence="3" id="KW-0539">Nucleus</keyword>
<evidence type="ECO:0000256" key="2">
    <source>
        <dbReference type="ARBA" id="ARBA00023125"/>
    </source>
</evidence>
<evidence type="ECO:0000256" key="5">
    <source>
        <dbReference type="SAM" id="MobiDB-lite"/>
    </source>
</evidence>
<keyword evidence="8" id="KW-1185">Reference proteome</keyword>
<evidence type="ECO:0000313" key="7">
    <source>
        <dbReference type="EMBL" id="CAB9505607.1"/>
    </source>
</evidence>
<sequence length="433" mass="47125">MSEHVVNLAASALTSWKAYGGKHGLESTGHEQQNKRARTSTTMDNIMMITAAAPVVETTATPGKPELKPYPFFYYHDHSKEEDPDPLTPLTFPGRVPNFPAKLHAILSQPDLADVIDWLPHGRSWRVLKPREFETKVIPRFFEHSKFSSFVRQANGWGFRRITQGPDRNSYYHVKFLRGLPHLCKSMKRPGVAEKRVVDPDLEPDFYKISEIYPVPQNADEESIFLQKTLESGPKARMPIITGHFKASSSKEGSPYSSAAPSPTEIPPELAVESTAALEQAPAPVGPTASAASTAANTSAVSSAANRVQQTQPVAFTNVAPPLATAVVPQPTASKATFAQAAPAPCNSVTPDHQPKMANTPPMNQMAFQFPMPSLDPNNPATSSFAAGFAVATAQYQQHFYAMLNNMAANKQLPEGFSTPHMITMSVPVAHSN</sequence>
<evidence type="ECO:0000256" key="3">
    <source>
        <dbReference type="ARBA" id="ARBA00023242"/>
    </source>
</evidence>
<comment type="caution">
    <text evidence="7">The sequence shown here is derived from an EMBL/GenBank/DDBJ whole genome shotgun (WGS) entry which is preliminary data.</text>
</comment>
<dbReference type="EMBL" id="CAICTM010000236">
    <property type="protein sequence ID" value="CAB9505607.1"/>
    <property type="molecule type" value="Genomic_DNA"/>
</dbReference>
<protein>
    <submittedName>
        <fullName evidence="7">Heat stress transcription factor</fullName>
    </submittedName>
</protein>
<evidence type="ECO:0000259" key="6">
    <source>
        <dbReference type="SMART" id="SM00415"/>
    </source>
</evidence>
<dbReference type="PANTHER" id="PTHR10015">
    <property type="entry name" value="HEAT SHOCK TRANSCRIPTION FACTOR"/>
    <property type="match status" value="1"/>
</dbReference>
<comment type="similarity">
    <text evidence="4">Belongs to the HSF family.</text>
</comment>
<dbReference type="AlphaFoldDB" id="A0A9N8DM59"/>
<evidence type="ECO:0000256" key="4">
    <source>
        <dbReference type="RuleBase" id="RU004020"/>
    </source>
</evidence>
<evidence type="ECO:0000256" key="1">
    <source>
        <dbReference type="ARBA" id="ARBA00004123"/>
    </source>
</evidence>
<feature type="compositionally biased region" description="Polar residues" evidence="5">
    <location>
        <begin position="247"/>
        <end position="261"/>
    </location>
</feature>
<evidence type="ECO:0000313" key="8">
    <source>
        <dbReference type="Proteomes" id="UP001153069"/>
    </source>
</evidence>
<reference evidence="7" key="1">
    <citation type="submission" date="2020-06" db="EMBL/GenBank/DDBJ databases">
        <authorList>
            <consortium name="Plant Systems Biology data submission"/>
        </authorList>
    </citation>
    <scope>NUCLEOTIDE SEQUENCE</scope>
    <source>
        <strain evidence="7">D6</strain>
    </source>
</reference>
<dbReference type="OrthoDB" id="40204at2759"/>
<comment type="subcellular location">
    <subcellularLocation>
        <location evidence="1">Nucleus</location>
    </subcellularLocation>
</comment>
<name>A0A9N8DM59_9STRA</name>
<dbReference type="FunFam" id="1.10.10.10:FF:000479">
    <property type="entry name" value="Predicted protein"/>
    <property type="match status" value="1"/>
</dbReference>
<dbReference type="InterPro" id="IPR036390">
    <property type="entry name" value="WH_DNA-bd_sf"/>
</dbReference>
<dbReference type="Gene3D" id="1.10.10.10">
    <property type="entry name" value="Winged helix-like DNA-binding domain superfamily/Winged helix DNA-binding domain"/>
    <property type="match status" value="1"/>
</dbReference>